<feature type="non-terminal residue" evidence="2">
    <location>
        <position position="195"/>
    </location>
</feature>
<feature type="region of interest" description="Disordered" evidence="1">
    <location>
        <begin position="147"/>
        <end position="195"/>
    </location>
</feature>
<sequence>MWESHETKCCEANVSVPENIECFRCKKNGINAWECNCTAHNTGAKKNSNFLKSTVPQGSVHESNADLQEEEATMFARINSIITQTEEEIRREYSVQLEEYTESLRNEVACHIKRLGEKIKTNSENRNENTFPQSFENVECHSYTNRAARDATQTNSMKTIARDKERRQQQKQQQGKQNKLQTGTGENPGSEDRDA</sequence>
<gene>
    <name evidence="2" type="ORF">SK128_008996</name>
</gene>
<dbReference type="EMBL" id="JAXCGZ010000356">
    <property type="protein sequence ID" value="KAK7086124.1"/>
    <property type="molecule type" value="Genomic_DNA"/>
</dbReference>
<keyword evidence="3" id="KW-1185">Reference proteome</keyword>
<evidence type="ECO:0000313" key="3">
    <source>
        <dbReference type="Proteomes" id="UP001381693"/>
    </source>
</evidence>
<feature type="compositionally biased region" description="Low complexity" evidence="1">
    <location>
        <begin position="170"/>
        <end position="185"/>
    </location>
</feature>
<organism evidence="2 3">
    <name type="scientific">Halocaridina rubra</name>
    <name type="common">Hawaiian red shrimp</name>
    <dbReference type="NCBI Taxonomy" id="373956"/>
    <lineage>
        <taxon>Eukaryota</taxon>
        <taxon>Metazoa</taxon>
        <taxon>Ecdysozoa</taxon>
        <taxon>Arthropoda</taxon>
        <taxon>Crustacea</taxon>
        <taxon>Multicrustacea</taxon>
        <taxon>Malacostraca</taxon>
        <taxon>Eumalacostraca</taxon>
        <taxon>Eucarida</taxon>
        <taxon>Decapoda</taxon>
        <taxon>Pleocyemata</taxon>
        <taxon>Caridea</taxon>
        <taxon>Atyoidea</taxon>
        <taxon>Atyidae</taxon>
        <taxon>Halocaridina</taxon>
    </lineage>
</organism>
<reference evidence="2 3" key="1">
    <citation type="submission" date="2023-11" db="EMBL/GenBank/DDBJ databases">
        <title>Halocaridina rubra genome assembly.</title>
        <authorList>
            <person name="Smith C."/>
        </authorList>
    </citation>
    <scope>NUCLEOTIDE SEQUENCE [LARGE SCALE GENOMIC DNA]</scope>
    <source>
        <strain evidence="2">EP-1</strain>
        <tissue evidence="2">Whole</tissue>
    </source>
</reference>
<accession>A0AAN9AES9</accession>
<evidence type="ECO:0000256" key="1">
    <source>
        <dbReference type="SAM" id="MobiDB-lite"/>
    </source>
</evidence>
<name>A0AAN9AES9_HALRR</name>
<proteinExistence type="predicted"/>
<dbReference type="AlphaFoldDB" id="A0AAN9AES9"/>
<protein>
    <submittedName>
        <fullName evidence="2">Uncharacterized protein</fullName>
    </submittedName>
</protein>
<evidence type="ECO:0000313" key="2">
    <source>
        <dbReference type="EMBL" id="KAK7086124.1"/>
    </source>
</evidence>
<dbReference type="Proteomes" id="UP001381693">
    <property type="component" value="Unassembled WGS sequence"/>
</dbReference>
<comment type="caution">
    <text evidence="2">The sequence shown here is derived from an EMBL/GenBank/DDBJ whole genome shotgun (WGS) entry which is preliminary data.</text>
</comment>